<evidence type="ECO:0000256" key="1">
    <source>
        <dbReference type="SAM" id="MobiDB-lite"/>
    </source>
</evidence>
<feature type="transmembrane region" description="Helical" evidence="2">
    <location>
        <begin position="196"/>
        <end position="215"/>
    </location>
</feature>
<reference evidence="3 4" key="1">
    <citation type="submission" date="2024-01" db="EMBL/GenBank/DDBJ databases">
        <authorList>
            <person name="Allen C."/>
            <person name="Tagirdzhanova G."/>
        </authorList>
    </citation>
    <scope>NUCLEOTIDE SEQUENCE [LARGE SCALE GENOMIC DNA]</scope>
    <source>
        <strain evidence="3 4">CBS 573.63</strain>
    </source>
</reference>
<protein>
    <submittedName>
        <fullName evidence="3">Uncharacterized protein</fullName>
    </submittedName>
</protein>
<proteinExistence type="predicted"/>
<accession>A0ABP0D6P8</accession>
<gene>
    <name evidence="3" type="ORF">SEPCBS57363_000793</name>
</gene>
<feature type="region of interest" description="Disordered" evidence="1">
    <location>
        <begin position="478"/>
        <end position="535"/>
    </location>
</feature>
<feature type="transmembrane region" description="Helical" evidence="2">
    <location>
        <begin position="69"/>
        <end position="85"/>
    </location>
</feature>
<name>A0ABP0D6P8_9PEZI</name>
<feature type="transmembrane region" description="Helical" evidence="2">
    <location>
        <begin position="97"/>
        <end position="115"/>
    </location>
</feature>
<evidence type="ECO:0000313" key="4">
    <source>
        <dbReference type="Proteomes" id="UP001642501"/>
    </source>
</evidence>
<feature type="region of interest" description="Disordered" evidence="1">
    <location>
        <begin position="647"/>
        <end position="682"/>
    </location>
</feature>
<evidence type="ECO:0000256" key="2">
    <source>
        <dbReference type="SAM" id="Phobius"/>
    </source>
</evidence>
<evidence type="ECO:0000313" key="3">
    <source>
        <dbReference type="EMBL" id="CAK7263889.1"/>
    </source>
</evidence>
<comment type="caution">
    <text evidence="3">The sequence shown here is derived from an EMBL/GenBank/DDBJ whole genome shotgun (WGS) entry which is preliminary data.</text>
</comment>
<keyword evidence="4" id="KW-1185">Reference proteome</keyword>
<sequence>MPYRRPLDYVRHMSHLFSHSCRRHCCFGLRPPFPHCVVVAQTLAAVLVGIILFGPLFIQLYCGDKHESLLLEFLGLILFVLGVGVDSNNSCAISTWPVAWVANYAYLFGFLFSLGDPFGMGELRPNNHTYRYLLSKRTNGSEPIGSGRIAFAVVGLAFDSGRAQSLTWPFADSIEKTRTIAVLRKDAFGSALFQRVYPLTVVTIVLPILVSLFYITTKGLLHRLSCSTPGTFKLRWPLSKDTSGTHAKPKSSESPSVAKSHRHTPVSSEIVPLPGSTILTTKALFRGTGPAGTKPPSPLRVSGRVLVGVLRVVLSTVAEGAVETLAPFVFGAILIVTLATALVMYGIGHVGVASLTESGVFGLTKDAIDTLLGLVRLQWRFVRQLRWSWWLDTAARYERRYEDQVLGAGNAHHDIIVQESACPVHYFCGHDVHVCSNAIRTDCLLHWPRRSTNEPVDSAISYHNVNDGGLEARVRNVEQHDEEQAESAEKRRHSCQIHHHHHHHHHHRHRLRPRLRHRHRRSHSHERRQSQAGSHIRLEKRRDWVRWFFGLPRMTTVDDPQWAGASLTSAAAEVARDLFRQQVVMQPGTDGLVSIDDGAEDDAEQGRQRNAWSSSLMHDFTDDSEHTRSNNSQNMHPQVEMAILPYEAASPSCSPESKPAKLSLDASSGADSSRSSIGNCNW</sequence>
<feature type="transmembrane region" description="Helical" evidence="2">
    <location>
        <begin position="325"/>
        <end position="347"/>
    </location>
</feature>
<feature type="region of interest" description="Disordered" evidence="1">
    <location>
        <begin position="240"/>
        <end position="269"/>
    </location>
</feature>
<dbReference type="Proteomes" id="UP001642501">
    <property type="component" value="Unassembled WGS sequence"/>
</dbReference>
<keyword evidence="2" id="KW-0472">Membrane</keyword>
<feature type="compositionally biased region" description="Low complexity" evidence="1">
    <location>
        <begin position="662"/>
        <end position="676"/>
    </location>
</feature>
<dbReference type="EMBL" id="CAWUOM010000007">
    <property type="protein sequence ID" value="CAK7263889.1"/>
    <property type="molecule type" value="Genomic_DNA"/>
</dbReference>
<keyword evidence="2" id="KW-1133">Transmembrane helix</keyword>
<feature type="transmembrane region" description="Helical" evidence="2">
    <location>
        <begin position="38"/>
        <end position="62"/>
    </location>
</feature>
<keyword evidence="2" id="KW-0812">Transmembrane</keyword>
<feature type="compositionally biased region" description="Basic residues" evidence="1">
    <location>
        <begin position="490"/>
        <end position="526"/>
    </location>
</feature>
<feature type="region of interest" description="Disordered" evidence="1">
    <location>
        <begin position="589"/>
        <end position="615"/>
    </location>
</feature>
<organism evidence="3 4">
    <name type="scientific">Sporothrix epigloea</name>
    <dbReference type="NCBI Taxonomy" id="1892477"/>
    <lineage>
        <taxon>Eukaryota</taxon>
        <taxon>Fungi</taxon>
        <taxon>Dikarya</taxon>
        <taxon>Ascomycota</taxon>
        <taxon>Pezizomycotina</taxon>
        <taxon>Sordariomycetes</taxon>
        <taxon>Sordariomycetidae</taxon>
        <taxon>Ophiostomatales</taxon>
        <taxon>Ophiostomataceae</taxon>
        <taxon>Sporothrix</taxon>
    </lineage>
</organism>